<sequence length="435" mass="49497">MVCGNGAGELAPIYVTYKSLNVYPEWVEGGPAHARYSRSKSGWFDTHTFEDWFEFTMLPILRRQAGTKVLIGDNLSSHISVRVLNLCAQHNVRFIALPPNSTHILQPLDVGFFGPLKKVWRKVLNDWKKSPRGRQFNSLPKSEFPKMLKKLLEEMGPKIEDDLKGGFKGAGIQPLDRQNVLKRLCQNRLDVDVLRNVSQVFIDELQASRSQITEKPQRRRNRKVNVPPGKGITAEDVQPAPNDRTSQNAMPQASTSTATQNDEPEPSTSRKRSRKNPSNQKKKPRHEESEIEDLSESDIPYADDSDISLEAFLREREDSDDENNLDDLETEGVIIDEVRIEENVESNVNVEIEQPTTSDGNFVVAKYCGKLYPGRRLSDPDEIGEVPVSAMVKKDSCWTWPSPPDILWYRQDKIIKTINPPKQIGQNLFKVEFNF</sequence>
<reference evidence="3" key="2">
    <citation type="submission" date="2014-07" db="EMBL/GenBank/DDBJ databases">
        <authorList>
            <person name="Hull J."/>
        </authorList>
    </citation>
    <scope>NUCLEOTIDE SEQUENCE</scope>
</reference>
<proteinExistence type="predicted"/>
<accession>A0A0A9YD57</accession>
<organism evidence="3">
    <name type="scientific">Lygus hesperus</name>
    <name type="common">Western plant bug</name>
    <dbReference type="NCBI Taxonomy" id="30085"/>
    <lineage>
        <taxon>Eukaryota</taxon>
        <taxon>Metazoa</taxon>
        <taxon>Ecdysozoa</taxon>
        <taxon>Arthropoda</taxon>
        <taxon>Hexapoda</taxon>
        <taxon>Insecta</taxon>
        <taxon>Pterygota</taxon>
        <taxon>Neoptera</taxon>
        <taxon>Paraneoptera</taxon>
        <taxon>Hemiptera</taxon>
        <taxon>Heteroptera</taxon>
        <taxon>Panheteroptera</taxon>
        <taxon>Cimicomorpha</taxon>
        <taxon>Miridae</taxon>
        <taxon>Mirini</taxon>
        <taxon>Lygus</taxon>
    </lineage>
</organism>
<dbReference type="EMBL" id="GBHO01013525">
    <property type="protein sequence ID" value="JAG30079.1"/>
    <property type="molecule type" value="Transcribed_RNA"/>
</dbReference>
<dbReference type="InterPro" id="IPR036397">
    <property type="entry name" value="RNaseH_sf"/>
</dbReference>
<dbReference type="Gene3D" id="3.30.420.10">
    <property type="entry name" value="Ribonuclease H-like superfamily/Ribonuclease H"/>
    <property type="match status" value="1"/>
</dbReference>
<evidence type="ECO:0000313" key="3">
    <source>
        <dbReference type="EMBL" id="JAG30079.1"/>
    </source>
</evidence>
<dbReference type="InterPro" id="IPR004875">
    <property type="entry name" value="DDE_SF_endonuclease_dom"/>
</dbReference>
<dbReference type="AlphaFoldDB" id="A0A0A9YD57"/>
<dbReference type="InterPro" id="IPR050863">
    <property type="entry name" value="CenT-Element_Derived"/>
</dbReference>
<name>A0A0A9YD57_LYGHE</name>
<dbReference type="Pfam" id="PF03184">
    <property type="entry name" value="DDE_1"/>
    <property type="match status" value="1"/>
</dbReference>
<protein>
    <submittedName>
        <fullName evidence="3">Tigger transposable element-derived protein 2</fullName>
    </submittedName>
</protein>
<evidence type="ECO:0000313" key="4">
    <source>
        <dbReference type="EMBL" id="JAG62880.1"/>
    </source>
</evidence>
<feature type="region of interest" description="Disordered" evidence="1">
    <location>
        <begin position="211"/>
        <end position="303"/>
    </location>
</feature>
<feature type="compositionally biased region" description="Polar residues" evidence="1">
    <location>
        <begin position="243"/>
        <end position="261"/>
    </location>
</feature>
<dbReference type="GO" id="GO:0005634">
    <property type="term" value="C:nucleus"/>
    <property type="evidence" value="ECO:0007669"/>
    <property type="project" value="TreeGrafter"/>
</dbReference>
<dbReference type="EMBL" id="GBRD01002941">
    <property type="protein sequence ID" value="JAG62880.1"/>
    <property type="molecule type" value="Transcribed_RNA"/>
</dbReference>
<dbReference type="PANTHER" id="PTHR19303:SF74">
    <property type="entry name" value="POGO TRANSPOSABLE ELEMENT WITH KRAB DOMAIN"/>
    <property type="match status" value="1"/>
</dbReference>
<dbReference type="GO" id="GO:0003677">
    <property type="term" value="F:DNA binding"/>
    <property type="evidence" value="ECO:0007669"/>
    <property type="project" value="TreeGrafter"/>
</dbReference>
<gene>
    <name evidence="3" type="primary">Tigd2</name>
    <name evidence="3" type="ORF">CM83_35619</name>
</gene>
<feature type="domain" description="DDE-1" evidence="2">
    <location>
        <begin position="1"/>
        <end position="130"/>
    </location>
</feature>
<evidence type="ECO:0000256" key="1">
    <source>
        <dbReference type="SAM" id="MobiDB-lite"/>
    </source>
</evidence>
<feature type="compositionally biased region" description="Acidic residues" evidence="1">
    <location>
        <begin position="289"/>
        <end position="303"/>
    </location>
</feature>
<evidence type="ECO:0000259" key="2">
    <source>
        <dbReference type="Pfam" id="PF03184"/>
    </source>
</evidence>
<reference evidence="4" key="3">
    <citation type="submission" date="2014-09" db="EMBL/GenBank/DDBJ databases">
        <authorList>
            <person name="Magalhaes I.L.F."/>
            <person name="Oliveira U."/>
            <person name="Santos F.R."/>
            <person name="Vidigal T.H.D.A."/>
            <person name="Brescovit A.D."/>
            <person name="Santos A.J."/>
        </authorList>
    </citation>
    <scope>NUCLEOTIDE SEQUENCE</scope>
</reference>
<feature type="compositionally biased region" description="Basic residues" evidence="1">
    <location>
        <begin position="269"/>
        <end position="284"/>
    </location>
</feature>
<dbReference type="PANTHER" id="PTHR19303">
    <property type="entry name" value="TRANSPOSON"/>
    <property type="match status" value="1"/>
</dbReference>
<reference evidence="3" key="1">
    <citation type="journal article" date="2014" name="PLoS ONE">
        <title>Transcriptome-Based Identification of ABC Transporters in the Western Tarnished Plant Bug Lygus hesperus.</title>
        <authorList>
            <person name="Hull J.J."/>
            <person name="Chaney K."/>
            <person name="Geib S.M."/>
            <person name="Fabrick J.A."/>
            <person name="Brent C.S."/>
            <person name="Walsh D."/>
            <person name="Lavine L.C."/>
        </authorList>
    </citation>
    <scope>NUCLEOTIDE SEQUENCE</scope>
</reference>